<evidence type="ECO:0000313" key="1">
    <source>
        <dbReference type="EMBL" id="BBY73334.1"/>
    </source>
</evidence>
<dbReference type="InterPro" id="IPR052896">
    <property type="entry name" value="GGT-like_enzyme"/>
</dbReference>
<protein>
    <submittedName>
        <fullName evidence="1">Gamma-glutamyltranspeptidase</fullName>
    </submittedName>
</protein>
<organism evidence="1 2">
    <name type="scientific">Mycolicibacterium parafortuitum</name>
    <name type="common">Mycobacterium parafortuitum</name>
    <dbReference type="NCBI Taxonomy" id="39692"/>
    <lineage>
        <taxon>Bacteria</taxon>
        <taxon>Bacillati</taxon>
        <taxon>Actinomycetota</taxon>
        <taxon>Actinomycetes</taxon>
        <taxon>Mycobacteriales</taxon>
        <taxon>Mycobacteriaceae</taxon>
        <taxon>Mycolicibacterium</taxon>
    </lineage>
</organism>
<name>A0A7I7TWM6_MYCPF</name>
<dbReference type="PRINTS" id="PR01210">
    <property type="entry name" value="GGTRANSPTASE"/>
</dbReference>
<dbReference type="InterPro" id="IPR043137">
    <property type="entry name" value="GGT_ssub_C"/>
</dbReference>
<evidence type="ECO:0000313" key="2">
    <source>
        <dbReference type="Proteomes" id="UP000466554"/>
    </source>
</evidence>
<dbReference type="Pfam" id="PF01019">
    <property type="entry name" value="G_glu_transpept"/>
    <property type="match status" value="1"/>
</dbReference>
<reference evidence="1 2" key="1">
    <citation type="journal article" date="2019" name="Emerg. Microbes Infect.">
        <title>Comprehensive subspecies identification of 175 nontuberculous mycobacteria species based on 7547 genomic profiles.</title>
        <authorList>
            <person name="Matsumoto Y."/>
            <person name="Kinjo T."/>
            <person name="Motooka D."/>
            <person name="Nabeya D."/>
            <person name="Jung N."/>
            <person name="Uechi K."/>
            <person name="Horii T."/>
            <person name="Iida T."/>
            <person name="Fujita J."/>
            <person name="Nakamura S."/>
        </authorList>
    </citation>
    <scope>NUCLEOTIDE SEQUENCE [LARGE SCALE GENOMIC DNA]</scope>
    <source>
        <strain evidence="1 2">JCM 6367</strain>
    </source>
</reference>
<dbReference type="AlphaFoldDB" id="A0A7I7TWM6"/>
<dbReference type="EMBL" id="AP022598">
    <property type="protein sequence ID" value="BBY73334.1"/>
    <property type="molecule type" value="Genomic_DNA"/>
</dbReference>
<proteinExistence type="predicted"/>
<dbReference type="SUPFAM" id="SSF56235">
    <property type="entry name" value="N-terminal nucleophile aminohydrolases (Ntn hydrolases)"/>
    <property type="match status" value="1"/>
</dbReference>
<dbReference type="PANTHER" id="PTHR43881:SF1">
    <property type="entry name" value="GAMMA-GLUTAMYLTRANSPEPTIDASE (AFU_ORTHOLOGUE AFUA_4G13580)"/>
    <property type="match status" value="1"/>
</dbReference>
<dbReference type="InterPro" id="IPR029055">
    <property type="entry name" value="Ntn_hydrolases_N"/>
</dbReference>
<sequence length="532" mass="54550">MNPAPRPPALSAGGMVSSSHPAATFAGARVLADGGNAIDAALAMAAVTWLVLPGQCGIGGDAFVIVREPDGRVWTVGGSGYGPDGATSDFYREQGLSAVPLDGPLAVAVPGAPAALAALHANGGSRPLTELWEPAARMADRGLPCSAKTAGDVSLALNAFHADEGLASVFAAGGMAPHVGHRLCQPDLARTIRRLAADPQDFYTGQFAEQAVAALQAGGAPFSGAEWAATGQVSPAPALTGRYAGATVHQTPLPTPGWMVLQQAALCDGVVGFSPWLSAEAIDRFAGAARLAFADRLELCGGDNTAVSEILSAQHISAQRDMLARGVVGAQAFTVGAGDTTSTVAVDSEGRAVGFIHSLAFTFGAKFTVPGTGVVLNNRLGRGAYLFPGHPNEVMPRRKPLHTLNAWLVTDDDGDLLHIGNTPGGDGQVQWNMQLLSHLLDHGLDPAEAVSAPRFTVFPGSDADVLGSPDELRIEAALPESVRDELSARGHQIVVQPAFGADGSAQVISRDERGVLLGAADPRQEGVAIGVE</sequence>
<dbReference type="InterPro" id="IPR043138">
    <property type="entry name" value="GGT_lsub"/>
</dbReference>
<dbReference type="PANTHER" id="PTHR43881">
    <property type="entry name" value="GAMMA-GLUTAMYLTRANSPEPTIDASE (AFU_ORTHOLOGUE AFUA_4G13580)"/>
    <property type="match status" value="1"/>
</dbReference>
<gene>
    <name evidence="1" type="ORF">MPRF_02330</name>
</gene>
<accession>A0A7I7TWM6</accession>
<dbReference type="Proteomes" id="UP000466554">
    <property type="component" value="Chromosome"/>
</dbReference>
<dbReference type="Gene3D" id="3.60.20.40">
    <property type="match status" value="1"/>
</dbReference>
<dbReference type="Gene3D" id="1.10.246.130">
    <property type="match status" value="1"/>
</dbReference>